<comment type="caution">
    <text evidence="2">The sequence shown here is derived from an EMBL/GenBank/DDBJ whole genome shotgun (WGS) entry which is preliminary data.</text>
</comment>
<evidence type="ECO:0000313" key="3">
    <source>
        <dbReference type="Proteomes" id="UP001165205"/>
    </source>
</evidence>
<dbReference type="Proteomes" id="UP001165205">
    <property type="component" value="Unassembled WGS sequence"/>
</dbReference>
<feature type="compositionally biased region" description="Polar residues" evidence="1">
    <location>
        <begin position="1"/>
        <end position="11"/>
    </location>
</feature>
<gene>
    <name evidence="2" type="ORF">Aory04_001350800</name>
</gene>
<feature type="compositionally biased region" description="Polar residues" evidence="1">
    <location>
        <begin position="20"/>
        <end position="45"/>
    </location>
</feature>
<evidence type="ECO:0000313" key="2">
    <source>
        <dbReference type="EMBL" id="GMG38936.1"/>
    </source>
</evidence>
<evidence type="ECO:0000256" key="1">
    <source>
        <dbReference type="SAM" id="MobiDB-lite"/>
    </source>
</evidence>
<organism evidence="2 3">
    <name type="scientific">Aspergillus oryzae</name>
    <name type="common">Yellow koji mold</name>
    <dbReference type="NCBI Taxonomy" id="5062"/>
    <lineage>
        <taxon>Eukaryota</taxon>
        <taxon>Fungi</taxon>
        <taxon>Dikarya</taxon>
        <taxon>Ascomycota</taxon>
        <taxon>Pezizomycotina</taxon>
        <taxon>Eurotiomycetes</taxon>
        <taxon>Eurotiomycetidae</taxon>
        <taxon>Eurotiales</taxon>
        <taxon>Aspergillaceae</taxon>
        <taxon>Aspergillus</taxon>
        <taxon>Aspergillus subgen. Circumdati</taxon>
    </lineage>
</organism>
<protein>
    <submittedName>
        <fullName evidence="2">Unnamed protein product</fullName>
    </submittedName>
</protein>
<feature type="compositionally biased region" description="Basic and acidic residues" evidence="1">
    <location>
        <begin position="49"/>
        <end position="66"/>
    </location>
</feature>
<dbReference type="AlphaFoldDB" id="A0AAN4YWA5"/>
<sequence length="66" mass="7494">MIKTRPQTSKQYGHPYDLQTPPTDSTPQPYRQLPVTQSSYSTNLHQPPRAKDGRRASAAEDRILNT</sequence>
<reference evidence="2" key="1">
    <citation type="submission" date="2023-04" db="EMBL/GenBank/DDBJ databases">
        <title>Aspergillus oryzae NBRC 4228.</title>
        <authorList>
            <person name="Ichikawa N."/>
            <person name="Sato H."/>
            <person name="Tonouchi N."/>
        </authorList>
    </citation>
    <scope>NUCLEOTIDE SEQUENCE</scope>
    <source>
        <strain evidence="2">NBRC 4228</strain>
    </source>
</reference>
<feature type="region of interest" description="Disordered" evidence="1">
    <location>
        <begin position="1"/>
        <end position="66"/>
    </location>
</feature>
<proteinExistence type="predicted"/>
<accession>A0AAN4YWA5</accession>
<dbReference type="EMBL" id="BSYA01000366">
    <property type="protein sequence ID" value="GMG38936.1"/>
    <property type="molecule type" value="Genomic_DNA"/>
</dbReference>
<name>A0AAN4YWA5_ASPOZ</name>